<dbReference type="GO" id="GO:0044281">
    <property type="term" value="P:small molecule metabolic process"/>
    <property type="evidence" value="ECO:0007669"/>
    <property type="project" value="UniProtKB-ARBA"/>
</dbReference>
<sequence length="350" mass="36157">MTHPDVPTGGVTPAARVNAGPAQAPAERGHETPGETSGPPRVVTVTVNPAVDLFLEVHRLTPGTLHRVPTPRLDAGGKGINVAKALRAFGVPVAATGFLGGSRGAWIREVLAGIGVIDEFVSIPSETRLNVKVVDSAGQLTELNTPAPPLPEAARQALADRIHQISFPGTWVAFCGNLPAAFPAGWYREQVARARRRGVRTVLDASGEALREGVAAGPDLVKPNRDELEQLAGHPVRSREDALAAARRLHEAGVGTVIASLGGDGLVAVSAAGAVQIRVPRVPVVSAVGAGDTVVAAYLAAQLRGLRFVEAVRFAAAAGTAAVMQSGSGRPKMADIEALMDKLEIQEGIA</sequence>
<dbReference type="GO" id="GO:2001059">
    <property type="term" value="P:D-tagatose 6-phosphate catabolic process"/>
    <property type="evidence" value="ECO:0007669"/>
    <property type="project" value="UniProtKB-UniPathway"/>
</dbReference>
<gene>
    <name evidence="11" type="ORF">SAMN05421543_102245</name>
</gene>
<feature type="region of interest" description="Disordered" evidence="9">
    <location>
        <begin position="1"/>
        <end position="41"/>
    </location>
</feature>
<feature type="domain" description="Carbohydrate kinase PfkB" evidence="10">
    <location>
        <begin position="51"/>
        <end position="331"/>
    </location>
</feature>
<accession>A0A1I7GJT5</accession>
<dbReference type="GO" id="GO:0005524">
    <property type="term" value="F:ATP binding"/>
    <property type="evidence" value="ECO:0007669"/>
    <property type="project" value="UniProtKB-UniRule"/>
</dbReference>
<evidence type="ECO:0000256" key="7">
    <source>
        <dbReference type="PIRNR" id="PIRNR000535"/>
    </source>
</evidence>
<dbReference type="GO" id="GO:0008662">
    <property type="term" value="F:1-phosphofructokinase activity"/>
    <property type="evidence" value="ECO:0007669"/>
    <property type="project" value="UniProtKB-UniRule"/>
</dbReference>
<dbReference type="GO" id="GO:0016052">
    <property type="term" value="P:carbohydrate catabolic process"/>
    <property type="evidence" value="ECO:0007669"/>
    <property type="project" value="UniProtKB-ARBA"/>
</dbReference>
<dbReference type="InterPro" id="IPR022463">
    <property type="entry name" value="1-PFruKinase"/>
</dbReference>
<evidence type="ECO:0000256" key="2">
    <source>
        <dbReference type="ARBA" id="ARBA00022679"/>
    </source>
</evidence>
<comment type="catalytic activity">
    <reaction evidence="6 8">
        <text>beta-D-fructose 1-phosphate + ATP = beta-D-fructose 1,6-bisphosphate + ADP + H(+)</text>
        <dbReference type="Rhea" id="RHEA:14213"/>
        <dbReference type="ChEBI" id="CHEBI:15378"/>
        <dbReference type="ChEBI" id="CHEBI:30616"/>
        <dbReference type="ChEBI" id="CHEBI:32966"/>
        <dbReference type="ChEBI" id="CHEBI:138881"/>
        <dbReference type="ChEBI" id="CHEBI:456216"/>
        <dbReference type="EC" id="2.7.1.56"/>
    </reaction>
</comment>
<keyword evidence="5 7" id="KW-0067">ATP-binding</keyword>
<dbReference type="InterPro" id="IPR011611">
    <property type="entry name" value="PfkB_dom"/>
</dbReference>
<proteinExistence type="inferred from homology"/>
<keyword evidence="4 8" id="KW-0418">Kinase</keyword>
<dbReference type="EMBL" id="FPBV01000002">
    <property type="protein sequence ID" value="SFU48591.1"/>
    <property type="molecule type" value="Genomic_DNA"/>
</dbReference>
<keyword evidence="12" id="KW-1185">Reference proteome</keyword>
<dbReference type="InterPro" id="IPR017583">
    <property type="entry name" value="Tagatose/fructose_Pkinase"/>
</dbReference>
<name>A0A1I7GJT5_9BACL</name>
<dbReference type="PANTHER" id="PTHR46566:SF5">
    <property type="entry name" value="1-PHOSPHOFRUCTOKINASE"/>
    <property type="match status" value="1"/>
</dbReference>
<dbReference type="PANTHER" id="PTHR46566">
    <property type="entry name" value="1-PHOSPHOFRUCTOKINASE-RELATED"/>
    <property type="match status" value="1"/>
</dbReference>
<dbReference type="EC" id="2.7.1.144" evidence="7"/>
<dbReference type="PIRSF" id="PIRSF000535">
    <property type="entry name" value="1PFK/6PFK/LacC"/>
    <property type="match status" value="1"/>
</dbReference>
<dbReference type="FunFam" id="3.40.1190.20:FF:000001">
    <property type="entry name" value="Phosphofructokinase"/>
    <property type="match status" value="1"/>
</dbReference>
<dbReference type="InterPro" id="IPR029056">
    <property type="entry name" value="Ribokinase-like"/>
</dbReference>
<dbReference type="NCBIfam" id="TIGR03168">
    <property type="entry name" value="1-PFK"/>
    <property type="match status" value="1"/>
</dbReference>
<dbReference type="AlphaFoldDB" id="A0A1I7GJT5"/>
<keyword evidence="7" id="KW-0423">Lactose metabolism</keyword>
<comment type="function">
    <text evidence="8">Catalyzes the ATP-dependent phosphorylation of fructose-l-phosphate to fructose-l,6-bisphosphate.</text>
</comment>
<evidence type="ECO:0000256" key="6">
    <source>
        <dbReference type="ARBA" id="ARBA00047745"/>
    </source>
</evidence>
<organism evidence="11 12">
    <name type="scientific">Alicyclobacillus macrosporangiidus</name>
    <dbReference type="NCBI Taxonomy" id="392015"/>
    <lineage>
        <taxon>Bacteria</taxon>
        <taxon>Bacillati</taxon>
        <taxon>Bacillota</taxon>
        <taxon>Bacilli</taxon>
        <taxon>Bacillales</taxon>
        <taxon>Alicyclobacillaceae</taxon>
        <taxon>Alicyclobacillus</taxon>
    </lineage>
</organism>
<evidence type="ECO:0000259" key="10">
    <source>
        <dbReference type="Pfam" id="PF00294"/>
    </source>
</evidence>
<keyword evidence="2 7" id="KW-0808">Transferase</keyword>
<dbReference type="GO" id="GO:0005988">
    <property type="term" value="P:lactose metabolic process"/>
    <property type="evidence" value="ECO:0007669"/>
    <property type="project" value="UniProtKB-KW"/>
</dbReference>
<dbReference type="OrthoDB" id="9801219at2"/>
<dbReference type="CDD" id="cd01164">
    <property type="entry name" value="FruK_PfkB_like"/>
    <property type="match status" value="1"/>
</dbReference>
<evidence type="ECO:0000256" key="3">
    <source>
        <dbReference type="ARBA" id="ARBA00022741"/>
    </source>
</evidence>
<dbReference type="SUPFAM" id="SSF53613">
    <property type="entry name" value="Ribokinase-like"/>
    <property type="match status" value="1"/>
</dbReference>
<dbReference type="GO" id="GO:0009024">
    <property type="term" value="F:tagatose-6-phosphate kinase activity"/>
    <property type="evidence" value="ECO:0007669"/>
    <property type="project" value="UniProtKB-EC"/>
</dbReference>
<keyword evidence="3 7" id="KW-0547">Nucleotide-binding</keyword>
<dbReference type="UniPathway" id="UPA00704">
    <property type="reaction ID" value="UER00715"/>
</dbReference>
<dbReference type="GO" id="GO:0005829">
    <property type="term" value="C:cytosol"/>
    <property type="evidence" value="ECO:0007669"/>
    <property type="project" value="TreeGrafter"/>
</dbReference>
<dbReference type="Gene3D" id="3.40.1190.20">
    <property type="match status" value="1"/>
</dbReference>
<evidence type="ECO:0000256" key="1">
    <source>
        <dbReference type="ARBA" id="ARBA00005380"/>
    </source>
</evidence>
<comment type="similarity">
    <text evidence="1">Belongs to the carbohydrate kinase pfkB family.</text>
</comment>
<dbReference type="RefSeq" id="WP_083430141.1">
    <property type="nucleotide sequence ID" value="NZ_FPBV01000002.1"/>
</dbReference>
<reference evidence="12" key="1">
    <citation type="submission" date="2016-10" db="EMBL/GenBank/DDBJ databases">
        <authorList>
            <person name="Varghese N."/>
        </authorList>
    </citation>
    <scope>NUCLEOTIDE SEQUENCE [LARGE SCALE GENOMIC DNA]</scope>
    <source>
        <strain evidence="12">DSM 17980</strain>
    </source>
</reference>
<protein>
    <recommendedName>
        <fullName evidence="7">Tagatose-6-phosphate kinase</fullName>
        <ecNumber evidence="7">2.7.1.144</ecNumber>
    </recommendedName>
</protein>
<dbReference type="STRING" id="392015.SAMN05421543_102245"/>
<dbReference type="Pfam" id="PF00294">
    <property type="entry name" value="PfkB"/>
    <property type="match status" value="1"/>
</dbReference>
<dbReference type="InterPro" id="IPR002173">
    <property type="entry name" value="Carboh/pur_kinase_PfkB_CS"/>
</dbReference>
<dbReference type="PROSITE" id="PS00583">
    <property type="entry name" value="PFKB_KINASES_1"/>
    <property type="match status" value="1"/>
</dbReference>
<comment type="pathway">
    <text evidence="7">Carbohydrate metabolism; D-tagatose 6-phosphate degradation; D-glyceraldehyde 3-phosphate and glycerone phosphate from D-tagatose 6-phosphate: step 1/2.</text>
</comment>
<evidence type="ECO:0000313" key="12">
    <source>
        <dbReference type="Proteomes" id="UP000183508"/>
    </source>
</evidence>
<evidence type="ECO:0000256" key="9">
    <source>
        <dbReference type="SAM" id="MobiDB-lite"/>
    </source>
</evidence>
<dbReference type="NCBIfam" id="TIGR03828">
    <property type="entry name" value="pfkB"/>
    <property type="match status" value="1"/>
</dbReference>
<evidence type="ECO:0000313" key="11">
    <source>
        <dbReference type="EMBL" id="SFU48591.1"/>
    </source>
</evidence>
<evidence type="ECO:0000256" key="4">
    <source>
        <dbReference type="ARBA" id="ARBA00022777"/>
    </source>
</evidence>
<evidence type="ECO:0000256" key="5">
    <source>
        <dbReference type="ARBA" id="ARBA00022840"/>
    </source>
</evidence>
<comment type="similarity">
    <text evidence="7">Belongs to the carbohydrate kinase PfkB family. LacC subfamily.</text>
</comment>
<comment type="catalytic activity">
    <reaction evidence="7">
        <text>D-tagatofuranose 6-phosphate + ATP = D-tagatofuranose 1,6-bisphosphate + ADP + H(+)</text>
        <dbReference type="Rhea" id="RHEA:12420"/>
        <dbReference type="ChEBI" id="CHEBI:15378"/>
        <dbReference type="ChEBI" id="CHEBI:30616"/>
        <dbReference type="ChEBI" id="CHEBI:58694"/>
        <dbReference type="ChEBI" id="CHEBI:58695"/>
        <dbReference type="ChEBI" id="CHEBI:456216"/>
        <dbReference type="EC" id="2.7.1.144"/>
    </reaction>
</comment>
<evidence type="ECO:0000256" key="8">
    <source>
        <dbReference type="RuleBase" id="RU369061"/>
    </source>
</evidence>
<dbReference type="Proteomes" id="UP000183508">
    <property type="component" value="Unassembled WGS sequence"/>
</dbReference>